<protein>
    <recommendedName>
        <fullName evidence="5">UPF0314 protein HDIA_4055</fullName>
    </recommendedName>
</protein>
<sequence length="188" mass="20846">MSLKARAALATLCVIAVTALVLYAMGRVPICSCGTIKFWEGDVNGPGNSQQISDWYTFSHIIHGFLFFAATWWLAKRWPMDFSVRLLIATLVEAGWEILENSPIIIDRYREATIAQGYNGDSVLNSVCDIVSMVLGFWLAARLPVWVTVVLALAMELIVGALIRDNLTLNVLMLLWPIEAVKSWQSGA</sequence>
<keyword evidence="2 5" id="KW-0812">Transmembrane</keyword>
<proteinExistence type="inferred from homology"/>
<evidence type="ECO:0000256" key="5">
    <source>
        <dbReference type="HAMAP-Rule" id="MF_01514"/>
    </source>
</evidence>
<feature type="transmembrane region" description="Helical" evidence="5">
    <location>
        <begin position="143"/>
        <end position="163"/>
    </location>
</feature>
<comment type="similarity">
    <text evidence="5">Belongs to the UPF0314 family.</text>
</comment>
<dbReference type="GO" id="GO:0005886">
    <property type="term" value="C:plasma membrane"/>
    <property type="evidence" value="ECO:0007669"/>
    <property type="project" value="UniProtKB-SubCell"/>
</dbReference>
<dbReference type="RefSeq" id="WP_099557826.1">
    <property type="nucleotide sequence ID" value="NZ_LT960614.1"/>
</dbReference>
<evidence type="ECO:0000256" key="2">
    <source>
        <dbReference type="ARBA" id="ARBA00022692"/>
    </source>
</evidence>
<evidence type="ECO:0000313" key="6">
    <source>
        <dbReference type="EMBL" id="SON57596.1"/>
    </source>
</evidence>
<name>A0A2C9DBG0_9HYPH</name>
<evidence type="ECO:0000313" key="7">
    <source>
        <dbReference type="Proteomes" id="UP000223606"/>
    </source>
</evidence>
<evidence type="ECO:0000256" key="4">
    <source>
        <dbReference type="ARBA" id="ARBA00023136"/>
    </source>
</evidence>
<evidence type="ECO:0000256" key="3">
    <source>
        <dbReference type="ARBA" id="ARBA00022989"/>
    </source>
</evidence>
<accession>A0A2C9DBG0</accession>
<dbReference type="AlphaFoldDB" id="A0A2C9DBG0"/>
<dbReference type="HAMAP" id="MF_01514">
    <property type="entry name" value="UPF0314"/>
    <property type="match status" value="1"/>
</dbReference>
<reference evidence="7" key="1">
    <citation type="submission" date="2017-09" db="EMBL/GenBank/DDBJ databases">
        <title>Genome sequence of Nannocystis excedens DSM 71.</title>
        <authorList>
            <person name="Blom J."/>
        </authorList>
    </citation>
    <scope>NUCLEOTIDE SEQUENCE [LARGE SCALE GENOMIC DNA]</scope>
    <source>
        <strain evidence="7">type strain: E19</strain>
    </source>
</reference>
<dbReference type="KEGG" id="hdi:HDIA_4055"/>
<organism evidence="6 7">
    <name type="scientific">Hartmannibacter diazotrophicus</name>
    <dbReference type="NCBI Taxonomy" id="1482074"/>
    <lineage>
        <taxon>Bacteria</taxon>
        <taxon>Pseudomonadati</taxon>
        <taxon>Pseudomonadota</taxon>
        <taxon>Alphaproteobacteria</taxon>
        <taxon>Hyphomicrobiales</taxon>
        <taxon>Pleomorphomonadaceae</taxon>
        <taxon>Hartmannibacter</taxon>
    </lineage>
</organism>
<keyword evidence="1 5" id="KW-1003">Cell membrane</keyword>
<gene>
    <name evidence="6" type="ORF">HDIA_4055</name>
</gene>
<dbReference type="Proteomes" id="UP000223606">
    <property type="component" value="Chromosome 1"/>
</dbReference>
<keyword evidence="4 5" id="KW-0472">Membrane</keyword>
<keyword evidence="3 5" id="KW-1133">Transmembrane helix</keyword>
<evidence type="ECO:0000256" key="1">
    <source>
        <dbReference type="ARBA" id="ARBA00022475"/>
    </source>
</evidence>
<dbReference type="EMBL" id="LT960614">
    <property type="protein sequence ID" value="SON57596.1"/>
    <property type="molecule type" value="Genomic_DNA"/>
</dbReference>
<dbReference type="OrthoDB" id="9811954at2"/>
<comment type="subcellular location">
    <subcellularLocation>
        <location evidence="5">Cell membrane</location>
        <topology evidence="5">Multi-pass membrane protein</topology>
    </subcellularLocation>
</comment>
<keyword evidence="7" id="KW-1185">Reference proteome</keyword>
<feature type="transmembrane region" description="Helical" evidence="5">
    <location>
        <begin position="57"/>
        <end position="75"/>
    </location>
</feature>
<dbReference type="InterPro" id="IPR019691">
    <property type="entry name" value="DUF2585"/>
</dbReference>
<dbReference type="NCBIfam" id="NF002099">
    <property type="entry name" value="PRK00944.1"/>
    <property type="match status" value="1"/>
</dbReference>
<dbReference type="Pfam" id="PF10755">
    <property type="entry name" value="DUF2585"/>
    <property type="match status" value="1"/>
</dbReference>